<evidence type="ECO:0000313" key="2">
    <source>
        <dbReference type="Proteomes" id="UP000503349"/>
    </source>
</evidence>
<sequence>MAPNPPCRQPCKRSLQYTCIEPPPPPDYSITLHLISLYSMSISCYWSLL</sequence>
<dbReference type="EMBL" id="CM015716">
    <property type="protein sequence ID" value="KAF3689467.1"/>
    <property type="molecule type" value="Genomic_DNA"/>
</dbReference>
<protein>
    <submittedName>
        <fullName evidence="1">Uncharacterized protein</fullName>
    </submittedName>
</protein>
<evidence type="ECO:0000313" key="1">
    <source>
        <dbReference type="EMBL" id="KAF3689467.1"/>
    </source>
</evidence>
<name>A0A6G1PGV3_CHAAH</name>
<organism evidence="1 2">
    <name type="scientific">Channa argus</name>
    <name type="common">Northern snakehead</name>
    <name type="synonym">Ophicephalus argus</name>
    <dbReference type="NCBI Taxonomy" id="215402"/>
    <lineage>
        <taxon>Eukaryota</taxon>
        <taxon>Metazoa</taxon>
        <taxon>Chordata</taxon>
        <taxon>Craniata</taxon>
        <taxon>Vertebrata</taxon>
        <taxon>Euteleostomi</taxon>
        <taxon>Actinopterygii</taxon>
        <taxon>Neopterygii</taxon>
        <taxon>Teleostei</taxon>
        <taxon>Neoteleostei</taxon>
        <taxon>Acanthomorphata</taxon>
        <taxon>Anabantaria</taxon>
        <taxon>Anabantiformes</taxon>
        <taxon>Channoidei</taxon>
        <taxon>Channidae</taxon>
        <taxon>Channa</taxon>
    </lineage>
</organism>
<accession>A0A6G1PGV3</accession>
<dbReference type="AlphaFoldDB" id="A0A6G1PGV3"/>
<keyword evidence="2" id="KW-1185">Reference proteome</keyword>
<dbReference type="Proteomes" id="UP000503349">
    <property type="component" value="Chromosome 5"/>
</dbReference>
<reference evidence="2" key="2">
    <citation type="submission" date="2019-02" db="EMBL/GenBank/DDBJ databases">
        <title>Opniocepnalus argus Var Kimnra genome.</title>
        <authorList>
            <person name="Zhou C."/>
            <person name="Xiao S."/>
        </authorList>
    </citation>
    <scope>NUCLEOTIDE SEQUENCE [LARGE SCALE GENOMIC DNA]</scope>
</reference>
<gene>
    <name evidence="1" type="ORF">EXN66_Car005139</name>
</gene>
<proteinExistence type="predicted"/>
<reference evidence="1 2" key="1">
    <citation type="submission" date="2019-02" db="EMBL/GenBank/DDBJ databases">
        <title>Opniocepnalus argus genome.</title>
        <authorList>
            <person name="Zhou C."/>
            <person name="Xiao S."/>
        </authorList>
    </citation>
    <scope>NUCLEOTIDE SEQUENCE [LARGE SCALE GENOMIC DNA]</scope>
    <source>
        <strain evidence="1">OARG1902GOOAL</strain>
        <tissue evidence="1">Muscle</tissue>
    </source>
</reference>